<protein>
    <submittedName>
        <fullName evidence="3">Phage terminase, large subunit</fullName>
    </submittedName>
</protein>
<sequence length="497" mass="56428">MSLTAAEEMELIALLEIENREQAKTNYYDYIKYVHDGLYKDSRHGLFIAEIIQEAIDRKKDMVAGVIPMENQYIGLSIPPRHGKSMTITETLPSYYLGHFPNDRVIEGSYNTTFASKFGKKNLQKMTRYGEELFGLQVSPTSKSSSDWDIDGTRGGMISRGILAGVTGEGADLMIIDDPIKNREEADSQVYRDKMWGEWIDSFSTRLHPGAICIFIMTRWHEDDLIGRLRNPEYGQPVPMNMINLPLEAEEGDLLGRDPGEPLWPERYSYNFIESRKRYPSSFNALYQGSPTSQEGNMLKRHWWKYYDVLPPIASKLISVDAAFKDSDDSDYVVIQVWGKNQANMYLIDQVRAKMNFMATVQSIRNIHAKHPDALWKLVEDKANGSAIISTLHSQIGGIIPVNPEGGKIARVNAVSAFIESGNVFIPRQAEWIHDFVEEAASFPNGKHDDQVDAMSQALHRFIYFSGDVHVENRKETPFPFRTESELTSSGGGYIEW</sequence>
<dbReference type="NCBIfam" id="TIGR01630">
    <property type="entry name" value="psiM2_ORF9"/>
    <property type="match status" value="1"/>
</dbReference>
<evidence type="ECO:0000313" key="3">
    <source>
        <dbReference type="EMBL" id="GAN11064.1"/>
    </source>
</evidence>
<name>A0A0C9MUE7_9FUNG</name>
<evidence type="ECO:0000313" key="4">
    <source>
        <dbReference type="Proteomes" id="UP000053815"/>
    </source>
</evidence>
<dbReference type="InterPro" id="IPR035421">
    <property type="entry name" value="Terminase_6C"/>
</dbReference>
<keyword evidence="4" id="KW-1185">Reference proteome</keyword>
<dbReference type="Gene3D" id="3.30.420.240">
    <property type="match status" value="1"/>
</dbReference>
<dbReference type="EMBL" id="DF836751">
    <property type="protein sequence ID" value="GAN11064.1"/>
    <property type="molecule type" value="Genomic_DNA"/>
</dbReference>
<evidence type="ECO:0000259" key="2">
    <source>
        <dbReference type="Pfam" id="PF17289"/>
    </source>
</evidence>
<proteinExistence type="predicted"/>
<reference evidence="3" key="1">
    <citation type="submission" date="2014-09" db="EMBL/GenBank/DDBJ databases">
        <title>Draft genome sequence of an oleaginous Mucoromycotina fungus Mucor ambiguus NBRC6742.</title>
        <authorList>
            <person name="Takeda I."/>
            <person name="Yamane N."/>
            <person name="Morita T."/>
            <person name="Tamano K."/>
            <person name="Machida M."/>
            <person name="Baker S."/>
            <person name="Koike H."/>
        </authorList>
    </citation>
    <scope>NUCLEOTIDE SEQUENCE</scope>
    <source>
        <strain evidence="3">NBRC 6742</strain>
    </source>
</reference>
<organism evidence="3">
    <name type="scientific">Mucor ambiguus</name>
    <dbReference type="NCBI Taxonomy" id="91626"/>
    <lineage>
        <taxon>Eukaryota</taxon>
        <taxon>Fungi</taxon>
        <taxon>Fungi incertae sedis</taxon>
        <taxon>Mucoromycota</taxon>
        <taxon>Mucoromycotina</taxon>
        <taxon>Mucoromycetes</taxon>
        <taxon>Mucorales</taxon>
        <taxon>Mucorineae</taxon>
        <taxon>Mucoraceae</taxon>
        <taxon>Mucor</taxon>
    </lineage>
</organism>
<dbReference type="Pfam" id="PF17289">
    <property type="entry name" value="Terminase_6C"/>
    <property type="match status" value="1"/>
</dbReference>
<dbReference type="Pfam" id="PF03237">
    <property type="entry name" value="Terminase_6N"/>
    <property type="match status" value="1"/>
</dbReference>
<accession>A0A0C9MUE7</accession>
<dbReference type="AlphaFoldDB" id="A0A0C9MUE7"/>
<gene>
    <name evidence="3" type="ORF">MAM1_0462c10618</name>
</gene>
<dbReference type="Proteomes" id="UP000053815">
    <property type="component" value="Unassembled WGS sequence"/>
</dbReference>
<evidence type="ECO:0000256" key="1">
    <source>
        <dbReference type="ARBA" id="ARBA00022612"/>
    </source>
</evidence>
<dbReference type="InterPro" id="IPR006517">
    <property type="entry name" value="Phage_terminase_lsu-like_C"/>
</dbReference>
<keyword evidence="1" id="KW-1188">Viral release from host cell</keyword>
<feature type="domain" description="Terminase large subunit gp17-like C-terminal" evidence="2">
    <location>
        <begin position="318"/>
        <end position="461"/>
    </location>
</feature>